<feature type="transmembrane region" description="Helical" evidence="6">
    <location>
        <begin position="426"/>
        <end position="447"/>
    </location>
</feature>
<dbReference type="PANTHER" id="PTHR30250">
    <property type="entry name" value="PST FAMILY PREDICTED COLANIC ACID TRANSPORTER"/>
    <property type="match status" value="1"/>
</dbReference>
<feature type="transmembrane region" description="Helical" evidence="6">
    <location>
        <begin position="73"/>
        <end position="102"/>
    </location>
</feature>
<feature type="transmembrane region" description="Helical" evidence="6">
    <location>
        <begin position="181"/>
        <end position="202"/>
    </location>
</feature>
<feature type="transmembrane region" description="Helical" evidence="6">
    <location>
        <begin position="372"/>
        <end position="394"/>
    </location>
</feature>
<gene>
    <name evidence="7" type="ORF">DFR24_3071</name>
</gene>
<evidence type="ECO:0000256" key="1">
    <source>
        <dbReference type="ARBA" id="ARBA00004651"/>
    </source>
</evidence>
<dbReference type="PANTHER" id="PTHR30250:SF11">
    <property type="entry name" value="O-ANTIGEN TRANSPORTER-RELATED"/>
    <property type="match status" value="1"/>
</dbReference>
<dbReference type="AlphaFoldDB" id="A0A4V6Q4A4"/>
<comment type="subcellular location">
    <subcellularLocation>
        <location evidence="1">Cell membrane</location>
        <topology evidence="1">Multi-pass membrane protein</topology>
    </subcellularLocation>
</comment>
<organism evidence="7 8">
    <name type="scientific">Panacagrimonas perspica</name>
    <dbReference type="NCBI Taxonomy" id="381431"/>
    <lineage>
        <taxon>Bacteria</taxon>
        <taxon>Pseudomonadati</taxon>
        <taxon>Pseudomonadota</taxon>
        <taxon>Gammaproteobacteria</taxon>
        <taxon>Nevskiales</taxon>
        <taxon>Nevskiaceae</taxon>
        <taxon>Panacagrimonas</taxon>
    </lineage>
</organism>
<reference evidence="7 8" key="1">
    <citation type="submission" date="2019-03" db="EMBL/GenBank/DDBJ databases">
        <title>Genomic Encyclopedia of Type Strains, Phase IV (KMG-IV): sequencing the most valuable type-strain genomes for metagenomic binning, comparative biology and taxonomic classification.</title>
        <authorList>
            <person name="Goeker M."/>
        </authorList>
    </citation>
    <scope>NUCLEOTIDE SEQUENCE [LARGE SCALE GENOMIC DNA]</scope>
    <source>
        <strain evidence="7 8">DSM 26377</strain>
    </source>
</reference>
<dbReference type="GO" id="GO:0005886">
    <property type="term" value="C:plasma membrane"/>
    <property type="evidence" value="ECO:0007669"/>
    <property type="project" value="UniProtKB-SubCell"/>
</dbReference>
<feature type="transmembrane region" description="Helical" evidence="6">
    <location>
        <begin position="42"/>
        <end position="67"/>
    </location>
</feature>
<feature type="transmembrane region" description="Helical" evidence="6">
    <location>
        <begin position="331"/>
        <end position="352"/>
    </location>
</feature>
<dbReference type="Proteomes" id="UP000295341">
    <property type="component" value="Unassembled WGS sequence"/>
</dbReference>
<proteinExistence type="predicted"/>
<sequence length="467" mass="49896">MFARLRLHCVRQPATVRGARQAPLTVANATLRRLAGSRVARIFGGGVMAQAMLSAANFVVSLLLLRFAGAEQYGYFVLVQVSIALLTTAQGAWVNGPLSVLAPRRPDADRDRMVALIRRDQRRYVAILAAVVLTVPLGGFAAGLWSAAMAGLIAAGAVSGALVLLRELSRQALTIGSRVRLLLIVDGVYVVSLLTLIGLAVIAPGDASTWAVLAIGSASGLAVIAQRRVAPDGIGAVPASGDRAETSEIWRAMRPLGIWATVGASIYWVQSQSFNYTLASVLSVEAVAHVNAVRLMLMPISLLMMGVGVMLLPNAARWLHQEGLPSLMRKLMILIAALMVLDLIYLAVLWVLRHWIMRDLMKADIPEADILLVLWALHALFATAHSILQGAALAMEMFRPLAWLSALSAIVALGAMWIGVPLLGSPGAIIGTAAGELTFLVGISLLLMQRMRQYRAAEASHPQKVDE</sequence>
<evidence type="ECO:0000256" key="3">
    <source>
        <dbReference type="ARBA" id="ARBA00022692"/>
    </source>
</evidence>
<accession>A0A4V6Q4A4</accession>
<keyword evidence="2" id="KW-1003">Cell membrane</keyword>
<name>A0A4V6Q4A4_9GAMM</name>
<feature type="transmembrane region" description="Helical" evidence="6">
    <location>
        <begin position="401"/>
        <end position="420"/>
    </location>
</feature>
<evidence type="ECO:0000256" key="2">
    <source>
        <dbReference type="ARBA" id="ARBA00022475"/>
    </source>
</evidence>
<evidence type="ECO:0000256" key="5">
    <source>
        <dbReference type="ARBA" id="ARBA00023136"/>
    </source>
</evidence>
<feature type="transmembrane region" description="Helical" evidence="6">
    <location>
        <begin position="296"/>
        <end position="319"/>
    </location>
</feature>
<keyword evidence="8" id="KW-1185">Reference proteome</keyword>
<evidence type="ECO:0000313" key="8">
    <source>
        <dbReference type="Proteomes" id="UP000295341"/>
    </source>
</evidence>
<dbReference type="InterPro" id="IPR050833">
    <property type="entry name" value="Poly_Biosynth_Transport"/>
</dbReference>
<evidence type="ECO:0000256" key="4">
    <source>
        <dbReference type="ARBA" id="ARBA00022989"/>
    </source>
</evidence>
<dbReference type="RefSeq" id="WP_133882224.1">
    <property type="nucleotide sequence ID" value="NZ_SOBT01000009.1"/>
</dbReference>
<evidence type="ECO:0000256" key="6">
    <source>
        <dbReference type="SAM" id="Phobius"/>
    </source>
</evidence>
<protein>
    <submittedName>
        <fullName evidence="7">O-antigen/teichoic acid export membrane protein</fullName>
    </submittedName>
</protein>
<keyword evidence="5 6" id="KW-0472">Membrane</keyword>
<keyword evidence="3 6" id="KW-0812">Transmembrane</keyword>
<feature type="transmembrane region" description="Helical" evidence="6">
    <location>
        <begin position="123"/>
        <end position="142"/>
    </location>
</feature>
<evidence type="ECO:0000313" key="7">
    <source>
        <dbReference type="EMBL" id="TDU28696.1"/>
    </source>
</evidence>
<dbReference type="EMBL" id="SOBT01000009">
    <property type="protein sequence ID" value="TDU28696.1"/>
    <property type="molecule type" value="Genomic_DNA"/>
</dbReference>
<feature type="transmembrane region" description="Helical" evidence="6">
    <location>
        <begin position="148"/>
        <end position="169"/>
    </location>
</feature>
<keyword evidence="4 6" id="KW-1133">Transmembrane helix</keyword>
<comment type="caution">
    <text evidence="7">The sequence shown here is derived from an EMBL/GenBank/DDBJ whole genome shotgun (WGS) entry which is preliminary data.</text>
</comment>